<reference evidence="4 5" key="1">
    <citation type="submission" date="2018-08" db="EMBL/GenBank/DDBJ databases">
        <authorList>
            <person name="Khan S.A."/>
            <person name="Jeon C.O."/>
            <person name="Chun B.H."/>
            <person name="Jeong S.E."/>
        </authorList>
    </citation>
    <scope>NUCLEOTIDE SEQUENCE [LARGE SCALE GENOMIC DNA]</scope>
    <source>
        <strain evidence="4 5">S-16</strain>
    </source>
</reference>
<accession>A0A3N7JX17</accession>
<dbReference type="OrthoDB" id="5525374at2"/>
<comment type="caution">
    <text evidence="4">The sequence shown here is derived from an EMBL/GenBank/DDBJ whole genome shotgun (WGS) entry which is preliminary data.</text>
</comment>
<protein>
    <submittedName>
        <fullName evidence="4">GNAT family N-acetyltransferase</fullName>
    </submittedName>
</protein>
<sequence>MASFAHDALKGVMARPMVPGDLEFLQGLYASTRAAEMAATGWTEAQCRQFLDGQFELQHHYYQAHHAGADFLLLSRGAQPIGRLYWRERDDTASLIDVSLLPAERGRGIGSALMHLLVQRADERGLAIELHVEPDNPALRLYRRFGFDVAKDNGVYARMRREPEAFTVVSSEGCIA</sequence>
<evidence type="ECO:0000256" key="2">
    <source>
        <dbReference type="ARBA" id="ARBA00023315"/>
    </source>
</evidence>
<dbReference type="Proteomes" id="UP000267464">
    <property type="component" value="Unassembled WGS sequence"/>
</dbReference>
<dbReference type="PANTHER" id="PTHR43420">
    <property type="entry name" value="ACETYLTRANSFERASE"/>
    <property type="match status" value="1"/>
</dbReference>
<evidence type="ECO:0000256" key="1">
    <source>
        <dbReference type="ARBA" id="ARBA00022679"/>
    </source>
</evidence>
<dbReference type="Gene3D" id="3.40.630.30">
    <property type="match status" value="1"/>
</dbReference>
<dbReference type="AlphaFoldDB" id="A0A3N7JX17"/>
<feature type="domain" description="N-acetyltransferase" evidence="3">
    <location>
        <begin position="12"/>
        <end position="164"/>
    </location>
</feature>
<dbReference type="InterPro" id="IPR050680">
    <property type="entry name" value="YpeA/RimI_acetyltransf"/>
</dbReference>
<dbReference type="InterPro" id="IPR000182">
    <property type="entry name" value="GNAT_dom"/>
</dbReference>
<organism evidence="4 5">
    <name type="scientific">Piscinibacter terrae</name>
    <dbReference type="NCBI Taxonomy" id="2496871"/>
    <lineage>
        <taxon>Bacteria</taxon>
        <taxon>Pseudomonadati</taxon>
        <taxon>Pseudomonadota</taxon>
        <taxon>Betaproteobacteria</taxon>
        <taxon>Burkholderiales</taxon>
        <taxon>Sphaerotilaceae</taxon>
        <taxon>Piscinibacter</taxon>
    </lineage>
</organism>
<dbReference type="PANTHER" id="PTHR43420:SF12">
    <property type="entry name" value="N-ACETYLTRANSFERASE DOMAIN-CONTAINING PROTEIN"/>
    <property type="match status" value="1"/>
</dbReference>
<keyword evidence="1 4" id="KW-0808">Transferase</keyword>
<keyword evidence="5" id="KW-1185">Reference proteome</keyword>
<dbReference type="EMBL" id="QUSW01000005">
    <property type="protein sequence ID" value="RQP23425.1"/>
    <property type="molecule type" value="Genomic_DNA"/>
</dbReference>
<dbReference type="GO" id="GO:0016747">
    <property type="term" value="F:acyltransferase activity, transferring groups other than amino-acyl groups"/>
    <property type="evidence" value="ECO:0007669"/>
    <property type="project" value="InterPro"/>
</dbReference>
<name>A0A3N7JX17_9BURK</name>
<reference evidence="4 5" key="2">
    <citation type="submission" date="2018-12" db="EMBL/GenBank/DDBJ databases">
        <title>Rhizobacter gummiphilus sp. nov., a rubber-degrading bacterium isolated from the soil of a botanical garden in Japan.</title>
        <authorList>
            <person name="Shunsuke S.S."/>
        </authorList>
    </citation>
    <scope>NUCLEOTIDE SEQUENCE [LARGE SCALE GENOMIC DNA]</scope>
    <source>
        <strain evidence="4 5">S-16</strain>
    </source>
</reference>
<proteinExistence type="predicted"/>
<keyword evidence="2" id="KW-0012">Acyltransferase</keyword>
<evidence type="ECO:0000259" key="3">
    <source>
        <dbReference type="PROSITE" id="PS51186"/>
    </source>
</evidence>
<dbReference type="SUPFAM" id="SSF55729">
    <property type="entry name" value="Acyl-CoA N-acyltransferases (Nat)"/>
    <property type="match status" value="1"/>
</dbReference>
<dbReference type="Pfam" id="PF00583">
    <property type="entry name" value="Acetyltransf_1"/>
    <property type="match status" value="1"/>
</dbReference>
<evidence type="ECO:0000313" key="4">
    <source>
        <dbReference type="EMBL" id="RQP23425.1"/>
    </source>
</evidence>
<dbReference type="PROSITE" id="PS51186">
    <property type="entry name" value="GNAT"/>
    <property type="match status" value="1"/>
</dbReference>
<dbReference type="InterPro" id="IPR016181">
    <property type="entry name" value="Acyl_CoA_acyltransferase"/>
</dbReference>
<evidence type="ECO:0000313" key="5">
    <source>
        <dbReference type="Proteomes" id="UP000267464"/>
    </source>
</evidence>
<gene>
    <name evidence="4" type="ORF">DZC73_18915</name>
</gene>
<dbReference type="CDD" id="cd04301">
    <property type="entry name" value="NAT_SF"/>
    <property type="match status" value="1"/>
</dbReference>